<dbReference type="AlphaFoldDB" id="A0A5J4YRH0"/>
<evidence type="ECO:0000256" key="1">
    <source>
        <dbReference type="SAM" id="MobiDB-lite"/>
    </source>
</evidence>
<feature type="region of interest" description="Disordered" evidence="1">
    <location>
        <begin position="1"/>
        <end position="31"/>
    </location>
</feature>
<evidence type="ECO:0000313" key="3">
    <source>
        <dbReference type="Proteomes" id="UP000324585"/>
    </source>
</evidence>
<name>A0A5J4YRH0_PORPP</name>
<comment type="caution">
    <text evidence="2">The sequence shown here is derived from an EMBL/GenBank/DDBJ whole genome shotgun (WGS) entry which is preliminary data.</text>
</comment>
<keyword evidence="3" id="KW-1185">Reference proteome</keyword>
<proteinExistence type="predicted"/>
<dbReference type="Proteomes" id="UP000324585">
    <property type="component" value="Unassembled WGS sequence"/>
</dbReference>
<feature type="compositionally biased region" description="Basic and acidic residues" evidence="1">
    <location>
        <begin position="1"/>
        <end position="16"/>
    </location>
</feature>
<accession>A0A5J4YRH0</accession>
<sequence>MLHDTKHLSHLNERTPDPMMQSWYSAKDERQSKTSADMTFAGWTSKQQVEEPGCGLVLKQAPDTDNPVCVKRSSSLPSEQTPSSMVPKERVSKQCSAGSIVLVGTDAQQSKVYPRLADIFRTPIIKYRGRHSSLASVPEVENSELDDDIEPLGLEDGSIPLQSQLKVFAP</sequence>
<organism evidence="2 3">
    <name type="scientific">Porphyridium purpureum</name>
    <name type="common">Red alga</name>
    <name type="synonym">Porphyridium cruentum</name>
    <dbReference type="NCBI Taxonomy" id="35688"/>
    <lineage>
        <taxon>Eukaryota</taxon>
        <taxon>Rhodophyta</taxon>
        <taxon>Bangiophyceae</taxon>
        <taxon>Porphyridiales</taxon>
        <taxon>Porphyridiaceae</taxon>
        <taxon>Porphyridium</taxon>
    </lineage>
</organism>
<gene>
    <name evidence="2" type="ORF">FVE85_8828</name>
</gene>
<protein>
    <submittedName>
        <fullName evidence="2">Uncharacterized protein</fullName>
    </submittedName>
</protein>
<feature type="compositionally biased region" description="Low complexity" evidence="1">
    <location>
        <begin position="73"/>
        <end position="84"/>
    </location>
</feature>
<reference evidence="3" key="1">
    <citation type="journal article" date="2019" name="Nat. Commun.">
        <title>Expansion of phycobilisome linker gene families in mesophilic red algae.</title>
        <authorList>
            <person name="Lee J."/>
            <person name="Kim D."/>
            <person name="Bhattacharya D."/>
            <person name="Yoon H.S."/>
        </authorList>
    </citation>
    <scope>NUCLEOTIDE SEQUENCE [LARGE SCALE GENOMIC DNA]</scope>
    <source>
        <strain evidence="3">CCMP 1328</strain>
    </source>
</reference>
<evidence type="ECO:0000313" key="2">
    <source>
        <dbReference type="EMBL" id="KAA8493383.1"/>
    </source>
</evidence>
<feature type="region of interest" description="Disordered" evidence="1">
    <location>
        <begin position="59"/>
        <end position="90"/>
    </location>
</feature>
<dbReference type="EMBL" id="VRMN01000007">
    <property type="protein sequence ID" value="KAA8493383.1"/>
    <property type="molecule type" value="Genomic_DNA"/>
</dbReference>